<protein>
    <submittedName>
        <fullName evidence="2">Uncharacterized protein</fullName>
    </submittedName>
</protein>
<proteinExistence type="predicted"/>
<dbReference type="AlphaFoldDB" id="A0A9P6UIE0"/>
<feature type="region of interest" description="Disordered" evidence="1">
    <location>
        <begin position="257"/>
        <end position="413"/>
    </location>
</feature>
<keyword evidence="3" id="KW-1185">Reference proteome</keyword>
<feature type="compositionally biased region" description="Acidic residues" evidence="1">
    <location>
        <begin position="23"/>
        <end position="62"/>
    </location>
</feature>
<evidence type="ECO:0000313" key="2">
    <source>
        <dbReference type="EMBL" id="KAG0301827.1"/>
    </source>
</evidence>
<feature type="compositionally biased region" description="Low complexity" evidence="1">
    <location>
        <begin position="400"/>
        <end position="413"/>
    </location>
</feature>
<evidence type="ECO:0000256" key="1">
    <source>
        <dbReference type="SAM" id="MobiDB-lite"/>
    </source>
</evidence>
<feature type="compositionally biased region" description="Acidic residues" evidence="1">
    <location>
        <begin position="114"/>
        <end position="137"/>
    </location>
</feature>
<comment type="caution">
    <text evidence="2">The sequence shown here is derived from an EMBL/GenBank/DDBJ whole genome shotgun (WGS) entry which is preliminary data.</text>
</comment>
<feature type="compositionally biased region" description="Basic and acidic residues" evidence="1">
    <location>
        <begin position="171"/>
        <end position="180"/>
    </location>
</feature>
<reference evidence="2" key="1">
    <citation type="journal article" date="2020" name="Fungal Divers.">
        <title>Resolving the Mortierellaceae phylogeny through synthesis of multi-gene phylogenetics and phylogenomics.</title>
        <authorList>
            <person name="Vandepol N."/>
            <person name="Liber J."/>
            <person name="Desiro A."/>
            <person name="Na H."/>
            <person name="Kennedy M."/>
            <person name="Barry K."/>
            <person name="Grigoriev I.V."/>
            <person name="Miller A.N."/>
            <person name="O'Donnell K."/>
            <person name="Stajich J.E."/>
            <person name="Bonito G."/>
        </authorList>
    </citation>
    <scope>NUCLEOTIDE SEQUENCE</scope>
    <source>
        <strain evidence="2">NVP60</strain>
    </source>
</reference>
<gene>
    <name evidence="2" type="ORF">BGZ97_002591</name>
</gene>
<sequence>MLRSEEERKERRDRFGGEYRDYEQEDGDDNDNEEEDEDEEEEDDYEDDIAEEEDEEDYEGENENERPHHFGATYNDTYGEGYDPIANYDYGYEDDSNESSLPEDEQMESRGPSDSDEESDGSDESESDGSDESESDNEQDKPYYYDGEGDSEVQNNHAHLLSPLMYDDEASVYRDYHYQEEDQVSEGSFHDHPHQSAPPSTEPRRQDEHFSDESMTNMEGDQHFMDAVPEMKMTFGFDYSDDSSHLFEYPTNHNIGNNGLHRQASQMTSHDAGEGTSMVGYVSPLSHRPNNDDRGPELNPTFSSTNDCQHTHQQEQQEPEHPPRVDNSESAPQYPPDATTSQRPYQITFHPNTTDTTQVPGGASTTTSSTTTIGRTRPRSSFLALPGPISTYWKRMKRGSSSTPSSSTPPYAP</sequence>
<organism evidence="2 3">
    <name type="scientific">Linnemannia gamsii</name>
    <dbReference type="NCBI Taxonomy" id="64522"/>
    <lineage>
        <taxon>Eukaryota</taxon>
        <taxon>Fungi</taxon>
        <taxon>Fungi incertae sedis</taxon>
        <taxon>Mucoromycota</taxon>
        <taxon>Mortierellomycotina</taxon>
        <taxon>Mortierellomycetes</taxon>
        <taxon>Mortierellales</taxon>
        <taxon>Mortierellaceae</taxon>
        <taxon>Linnemannia</taxon>
    </lineage>
</organism>
<feature type="compositionally biased region" description="Basic and acidic residues" evidence="1">
    <location>
        <begin position="1"/>
        <end position="22"/>
    </location>
</feature>
<name>A0A9P6UIE0_9FUNG</name>
<evidence type="ECO:0000313" key="3">
    <source>
        <dbReference type="Proteomes" id="UP000823405"/>
    </source>
</evidence>
<dbReference type="EMBL" id="JAAAIN010001579">
    <property type="protein sequence ID" value="KAG0301827.1"/>
    <property type="molecule type" value="Genomic_DNA"/>
</dbReference>
<dbReference type="OrthoDB" id="2446237at2759"/>
<feature type="region of interest" description="Disordered" evidence="1">
    <location>
        <begin position="1"/>
        <end position="227"/>
    </location>
</feature>
<dbReference type="Proteomes" id="UP000823405">
    <property type="component" value="Unassembled WGS sequence"/>
</dbReference>
<feature type="compositionally biased region" description="Basic and acidic residues" evidence="1">
    <location>
        <begin position="309"/>
        <end position="327"/>
    </location>
</feature>
<feature type="compositionally biased region" description="Basic and acidic residues" evidence="1">
    <location>
        <begin position="202"/>
        <end position="212"/>
    </location>
</feature>
<feature type="compositionally biased region" description="Polar residues" evidence="1">
    <location>
        <begin position="338"/>
        <end position="359"/>
    </location>
</feature>
<feature type="compositionally biased region" description="Low complexity" evidence="1">
    <location>
        <begin position="364"/>
        <end position="381"/>
    </location>
</feature>
<accession>A0A9P6UIE0</accession>
<feature type="compositionally biased region" description="Acidic residues" evidence="1">
    <location>
        <begin position="91"/>
        <end position="106"/>
    </location>
</feature>